<sequence length="245" mass="27508">MAAIDTINSSLTLVPSVQQAQANARQQDLIDQAVAEIMATADLHPGVTIIHNMLTDSVEHMSRRGLALLQTTMPALRALGAGYHAFYFNPADAADYLPKVYEMVQSMDSNEVASFFQQVRTTENPEYSWYFSSLRVLLRADDGTALLIITTACPVDPLHHVTHKVNRLLQENNFLRQHAVRFGQLTVREREVLRRLALGESAPDTAVALFLSVQTVETHRRNLRRKLGTQTSYELVEYAQAFDLI</sequence>
<dbReference type="RefSeq" id="WP_229749033.1">
    <property type="nucleotide sequence ID" value="NZ_BMGY01000032.1"/>
</dbReference>
<evidence type="ECO:0000313" key="6">
    <source>
        <dbReference type="Proteomes" id="UP000637774"/>
    </source>
</evidence>
<dbReference type="EMBL" id="BMGY01000032">
    <property type="protein sequence ID" value="GGH88470.1"/>
    <property type="molecule type" value="Genomic_DNA"/>
</dbReference>
<gene>
    <name evidence="5" type="ORF">GCM10011495_29810</name>
</gene>
<dbReference type="InterPro" id="IPR016032">
    <property type="entry name" value="Sig_transdc_resp-reg_C-effctor"/>
</dbReference>
<evidence type="ECO:0000256" key="2">
    <source>
        <dbReference type="ARBA" id="ARBA00023125"/>
    </source>
</evidence>
<dbReference type="PANTHER" id="PTHR44688">
    <property type="entry name" value="DNA-BINDING TRANSCRIPTIONAL ACTIVATOR DEVR_DOSR"/>
    <property type="match status" value="1"/>
</dbReference>
<dbReference type="Pfam" id="PF00196">
    <property type="entry name" value="GerE"/>
    <property type="match status" value="1"/>
</dbReference>
<dbReference type="Gene3D" id="1.10.10.10">
    <property type="entry name" value="Winged helix-like DNA-binding domain superfamily/Winged helix DNA-binding domain"/>
    <property type="match status" value="1"/>
</dbReference>
<organism evidence="5 6">
    <name type="scientific">Hymenobacter frigidus</name>
    <dbReference type="NCBI Taxonomy" id="1524095"/>
    <lineage>
        <taxon>Bacteria</taxon>
        <taxon>Pseudomonadati</taxon>
        <taxon>Bacteroidota</taxon>
        <taxon>Cytophagia</taxon>
        <taxon>Cytophagales</taxon>
        <taxon>Hymenobacteraceae</taxon>
        <taxon>Hymenobacter</taxon>
    </lineage>
</organism>
<dbReference type="SUPFAM" id="SSF46894">
    <property type="entry name" value="C-terminal effector domain of the bipartite response regulators"/>
    <property type="match status" value="1"/>
</dbReference>
<comment type="caution">
    <text evidence="5">The sequence shown here is derived from an EMBL/GenBank/DDBJ whole genome shotgun (WGS) entry which is preliminary data.</text>
</comment>
<keyword evidence="1" id="KW-0805">Transcription regulation</keyword>
<dbReference type="InterPro" id="IPR036388">
    <property type="entry name" value="WH-like_DNA-bd_sf"/>
</dbReference>
<dbReference type="PRINTS" id="PR00038">
    <property type="entry name" value="HTHLUXR"/>
</dbReference>
<dbReference type="PROSITE" id="PS50043">
    <property type="entry name" value="HTH_LUXR_2"/>
    <property type="match status" value="1"/>
</dbReference>
<dbReference type="Proteomes" id="UP000637774">
    <property type="component" value="Unassembled WGS sequence"/>
</dbReference>
<dbReference type="CDD" id="cd06170">
    <property type="entry name" value="LuxR_C_like"/>
    <property type="match status" value="1"/>
</dbReference>
<proteinExistence type="predicted"/>
<protein>
    <recommendedName>
        <fullName evidence="4">HTH luxR-type domain-containing protein</fullName>
    </recommendedName>
</protein>
<keyword evidence="6" id="KW-1185">Reference proteome</keyword>
<keyword evidence="2" id="KW-0238">DNA-binding</keyword>
<accession>A0ABQ2ACB1</accession>
<dbReference type="PANTHER" id="PTHR44688:SF16">
    <property type="entry name" value="DNA-BINDING TRANSCRIPTIONAL ACTIVATOR DEVR_DOSR"/>
    <property type="match status" value="1"/>
</dbReference>
<evidence type="ECO:0000259" key="4">
    <source>
        <dbReference type="PROSITE" id="PS50043"/>
    </source>
</evidence>
<evidence type="ECO:0000256" key="3">
    <source>
        <dbReference type="ARBA" id="ARBA00023163"/>
    </source>
</evidence>
<dbReference type="SMART" id="SM00421">
    <property type="entry name" value="HTH_LUXR"/>
    <property type="match status" value="1"/>
</dbReference>
<reference evidence="6" key="1">
    <citation type="journal article" date="2019" name="Int. J. Syst. Evol. Microbiol.">
        <title>The Global Catalogue of Microorganisms (GCM) 10K type strain sequencing project: providing services to taxonomists for standard genome sequencing and annotation.</title>
        <authorList>
            <consortium name="The Broad Institute Genomics Platform"/>
            <consortium name="The Broad Institute Genome Sequencing Center for Infectious Disease"/>
            <person name="Wu L."/>
            <person name="Ma J."/>
        </authorList>
    </citation>
    <scope>NUCLEOTIDE SEQUENCE [LARGE SCALE GENOMIC DNA]</scope>
    <source>
        <strain evidence="6">CGMCC 1.14966</strain>
    </source>
</reference>
<feature type="domain" description="HTH luxR-type" evidence="4">
    <location>
        <begin position="178"/>
        <end position="243"/>
    </location>
</feature>
<keyword evidence="3" id="KW-0804">Transcription</keyword>
<name>A0ABQ2ACB1_9BACT</name>
<dbReference type="InterPro" id="IPR000792">
    <property type="entry name" value="Tscrpt_reg_LuxR_C"/>
</dbReference>
<evidence type="ECO:0000313" key="5">
    <source>
        <dbReference type="EMBL" id="GGH88470.1"/>
    </source>
</evidence>
<evidence type="ECO:0000256" key="1">
    <source>
        <dbReference type="ARBA" id="ARBA00023015"/>
    </source>
</evidence>